<keyword evidence="7" id="KW-0406">Ion transport</keyword>
<evidence type="ECO:0000256" key="7">
    <source>
        <dbReference type="ARBA" id="ARBA00023065"/>
    </source>
</evidence>
<dbReference type="Pfam" id="PF07715">
    <property type="entry name" value="Plug"/>
    <property type="match status" value="1"/>
</dbReference>
<feature type="signal peptide" evidence="13">
    <location>
        <begin position="1"/>
        <end position="19"/>
    </location>
</feature>
<evidence type="ECO:0000256" key="10">
    <source>
        <dbReference type="ARBA" id="ARBA00023237"/>
    </source>
</evidence>
<dbReference type="PANTHER" id="PTHR32552">
    <property type="entry name" value="FERRICHROME IRON RECEPTOR-RELATED"/>
    <property type="match status" value="1"/>
</dbReference>
<evidence type="ECO:0000256" key="8">
    <source>
        <dbReference type="ARBA" id="ARBA00023077"/>
    </source>
</evidence>
<evidence type="ECO:0000256" key="13">
    <source>
        <dbReference type="SAM" id="SignalP"/>
    </source>
</evidence>
<evidence type="ECO:0000256" key="2">
    <source>
        <dbReference type="ARBA" id="ARBA00022448"/>
    </source>
</evidence>
<dbReference type="PANTHER" id="PTHR32552:SF81">
    <property type="entry name" value="TONB-DEPENDENT OUTER MEMBRANE RECEPTOR"/>
    <property type="match status" value="1"/>
</dbReference>
<dbReference type="PROSITE" id="PS52016">
    <property type="entry name" value="TONB_DEPENDENT_REC_3"/>
    <property type="match status" value="1"/>
</dbReference>
<keyword evidence="9 11" id="KW-0472">Membrane</keyword>
<dbReference type="EMBL" id="SGUG01000063">
    <property type="protein sequence ID" value="MDG0865308.1"/>
    <property type="molecule type" value="Genomic_DNA"/>
</dbReference>
<keyword evidence="8 12" id="KW-0798">TonB box</keyword>
<feature type="domain" description="TonB-dependent receptor-like beta-barrel" evidence="14">
    <location>
        <begin position="308"/>
        <end position="699"/>
    </location>
</feature>
<dbReference type="GO" id="GO:0006826">
    <property type="term" value="P:iron ion transport"/>
    <property type="evidence" value="ECO:0007669"/>
    <property type="project" value="UniProtKB-KW"/>
</dbReference>
<feature type="domain" description="TonB-dependent receptor plug" evidence="15">
    <location>
        <begin position="48"/>
        <end position="160"/>
    </location>
</feature>
<evidence type="ECO:0000259" key="14">
    <source>
        <dbReference type="Pfam" id="PF00593"/>
    </source>
</evidence>
<keyword evidence="2 11" id="KW-0813">Transport</keyword>
<proteinExistence type="inferred from homology"/>
<evidence type="ECO:0000256" key="11">
    <source>
        <dbReference type="PROSITE-ProRule" id="PRU01360"/>
    </source>
</evidence>
<evidence type="ECO:0000256" key="6">
    <source>
        <dbReference type="ARBA" id="ARBA00023004"/>
    </source>
</evidence>
<comment type="similarity">
    <text evidence="11 12">Belongs to the TonB-dependent receptor family.</text>
</comment>
<reference evidence="16" key="1">
    <citation type="submission" date="2019-02" db="EMBL/GenBank/DDBJ databases">
        <title>Draft genome of the type strain Pelomonas aquatica CCUG 52575T.</title>
        <authorList>
            <person name="Gomila M."/>
            <person name="Lalucat J."/>
        </authorList>
    </citation>
    <scope>NUCLEOTIDE SEQUENCE</scope>
    <source>
        <strain evidence="16">CCUG 52575</strain>
    </source>
</reference>
<keyword evidence="5 11" id="KW-0812">Transmembrane</keyword>
<gene>
    <name evidence="16" type="ORF">EXJ73_22865</name>
</gene>
<keyword evidence="16" id="KW-0675">Receptor</keyword>
<evidence type="ECO:0000256" key="9">
    <source>
        <dbReference type="ARBA" id="ARBA00023136"/>
    </source>
</evidence>
<keyword evidence="10 11" id="KW-0998">Cell outer membrane</keyword>
<keyword evidence="6" id="KW-0408">Iron</keyword>
<dbReference type="InterPro" id="IPR000531">
    <property type="entry name" value="Beta-barrel_TonB"/>
</dbReference>
<dbReference type="SUPFAM" id="SSF56935">
    <property type="entry name" value="Porins"/>
    <property type="match status" value="1"/>
</dbReference>
<feature type="chain" id="PRO_5040800740" evidence="13">
    <location>
        <begin position="20"/>
        <end position="736"/>
    </location>
</feature>
<protein>
    <submittedName>
        <fullName evidence="16">TonB-dependent receptor</fullName>
    </submittedName>
</protein>
<dbReference type="InterPro" id="IPR036942">
    <property type="entry name" value="Beta-barrel_TonB_sf"/>
</dbReference>
<keyword evidence="4" id="KW-0410">Iron transport</keyword>
<dbReference type="RefSeq" id="WP_268149053.1">
    <property type="nucleotide sequence ID" value="NZ_JAPPUW010000006.1"/>
</dbReference>
<organism evidence="16 17">
    <name type="scientific">Pelomonas aquatica</name>
    <dbReference type="NCBI Taxonomy" id="431058"/>
    <lineage>
        <taxon>Bacteria</taxon>
        <taxon>Pseudomonadati</taxon>
        <taxon>Pseudomonadota</taxon>
        <taxon>Betaproteobacteria</taxon>
        <taxon>Burkholderiales</taxon>
        <taxon>Sphaerotilaceae</taxon>
        <taxon>Roseateles</taxon>
    </lineage>
</organism>
<dbReference type="InterPro" id="IPR039426">
    <property type="entry name" value="TonB-dep_rcpt-like"/>
</dbReference>
<dbReference type="CDD" id="cd01347">
    <property type="entry name" value="ligand_gated_channel"/>
    <property type="match status" value="1"/>
</dbReference>
<evidence type="ECO:0000256" key="5">
    <source>
        <dbReference type="ARBA" id="ARBA00022692"/>
    </source>
</evidence>
<evidence type="ECO:0000256" key="4">
    <source>
        <dbReference type="ARBA" id="ARBA00022496"/>
    </source>
</evidence>
<keyword evidence="13" id="KW-0732">Signal</keyword>
<dbReference type="InterPro" id="IPR012910">
    <property type="entry name" value="Plug_dom"/>
</dbReference>
<evidence type="ECO:0000313" key="16">
    <source>
        <dbReference type="EMBL" id="MDG0865308.1"/>
    </source>
</evidence>
<dbReference type="Pfam" id="PF00593">
    <property type="entry name" value="TonB_dep_Rec_b-barrel"/>
    <property type="match status" value="1"/>
</dbReference>
<evidence type="ECO:0000256" key="12">
    <source>
        <dbReference type="RuleBase" id="RU003357"/>
    </source>
</evidence>
<dbReference type="GO" id="GO:0009279">
    <property type="term" value="C:cell outer membrane"/>
    <property type="evidence" value="ECO:0007669"/>
    <property type="project" value="UniProtKB-SubCell"/>
</dbReference>
<accession>A0A9X4LL73</accession>
<keyword evidence="3 11" id="KW-1134">Transmembrane beta strand</keyword>
<dbReference type="Gene3D" id="2.40.170.20">
    <property type="entry name" value="TonB-dependent receptor, beta-barrel domain"/>
    <property type="match status" value="1"/>
</dbReference>
<evidence type="ECO:0000313" key="17">
    <source>
        <dbReference type="Proteomes" id="UP001152766"/>
    </source>
</evidence>
<sequence>MKKTLIATACLLLAAGSHAQQSEEKNNSEQPQTLDKVIVTAQKREQALIDVPSSVTAVRAESLASAGLVRLEDYAAEVPGMSITALSRGFTSVVLRGISTGISQATPATAFYVDEAPVGSITAYATGSTVTPDLDPYDLRRVEVLKGPQGTMYGAGAVGGLVRYVTAAPDPERFGGQISLGANKVTDGGDGYEGRVSLNVPLVSKTLAMRVSLMERNDAGYIDNPAKNQTDVNKAKTRAGRLALGWAIDKDWMLQTSVMTQRFKADGIGMEDVVGTDMHPLTGKLQHASYIPETQSVDFTVGNATLKGRIGEFSVVSSTTYQKISSEVNVDQTASFGPVFNLLLGIPGLGAQTRQQVQTKRWAQELRAGSTALSDKLDYEGGLFFTQEESSNALPPLSPFIAATGTPFTVLPALFDARIDSKYKEVSLFGNATYAVTPQFDLLGGLRVSQTKQNYHQDYKASLLNPLAVLLDQDVSSNKTNFLVGARYKPDANTAVYVRVATGNRPGGASALPPGVVTGGKQSFDADTVTSYELGFKSNLAGGKASIEAAVFTTDWKDVQAQTSATKSGATYQYFVNGGTARSRGAETTLLVFPVKDLTLRLTAAYTDARLTEDAPALQGMNGDRMPFVPRVTASFGTDYRFEIGSYPAWIGGSANYIGSRVSTFGGKGPLNVPAYTTVNLNTGADIGAWRVTLYGKNLNNAHGINFANNTAVAAVPFNAGIIQPRTIGGDVSYRF</sequence>
<dbReference type="Proteomes" id="UP001152766">
    <property type="component" value="Unassembled WGS sequence"/>
</dbReference>
<keyword evidence="17" id="KW-1185">Reference proteome</keyword>
<evidence type="ECO:0000256" key="1">
    <source>
        <dbReference type="ARBA" id="ARBA00004571"/>
    </source>
</evidence>
<comment type="caution">
    <text evidence="16">The sequence shown here is derived from an EMBL/GenBank/DDBJ whole genome shotgun (WGS) entry which is preliminary data.</text>
</comment>
<dbReference type="AlphaFoldDB" id="A0A9X4LL73"/>
<evidence type="ECO:0000259" key="15">
    <source>
        <dbReference type="Pfam" id="PF07715"/>
    </source>
</evidence>
<comment type="subcellular location">
    <subcellularLocation>
        <location evidence="1 11">Cell outer membrane</location>
        <topology evidence="1 11">Multi-pass membrane protein</topology>
    </subcellularLocation>
</comment>
<evidence type="ECO:0000256" key="3">
    <source>
        <dbReference type="ARBA" id="ARBA00022452"/>
    </source>
</evidence>
<name>A0A9X4LL73_9BURK</name>